<evidence type="ECO:0000256" key="1">
    <source>
        <dbReference type="SAM" id="MobiDB-lite"/>
    </source>
</evidence>
<evidence type="ECO:0000313" key="3">
    <source>
        <dbReference type="Proteomes" id="UP000541444"/>
    </source>
</evidence>
<feature type="region of interest" description="Disordered" evidence="1">
    <location>
        <begin position="1"/>
        <end position="27"/>
    </location>
</feature>
<comment type="caution">
    <text evidence="2">The sequence shown here is derived from an EMBL/GenBank/DDBJ whole genome shotgun (WGS) entry which is preliminary data.</text>
</comment>
<dbReference type="OrthoDB" id="1934635at2759"/>
<sequence length="203" mass="22860">MCFLDQRSPTPPQRPRYSGQGSQQRQWASGNGFSIENKYWDDSDQGGHGDMYGFHDRRGIGATRYGQQLQYGTQEYGYQGNLESQVANAIIYAFQNLNFDVKINVPDFDGKSNADGFIDWLNRVDKMLAFKKCTGKRAVTLDKMILFSPQSLSEIVEMARRVEAKLKPLRYPSFTTPTTVTTTPISTVPAVGGQSIEDKTYET</sequence>
<organism evidence="2 3">
    <name type="scientific">Kingdonia uniflora</name>
    <dbReference type="NCBI Taxonomy" id="39325"/>
    <lineage>
        <taxon>Eukaryota</taxon>
        <taxon>Viridiplantae</taxon>
        <taxon>Streptophyta</taxon>
        <taxon>Embryophyta</taxon>
        <taxon>Tracheophyta</taxon>
        <taxon>Spermatophyta</taxon>
        <taxon>Magnoliopsida</taxon>
        <taxon>Ranunculales</taxon>
        <taxon>Circaeasteraceae</taxon>
        <taxon>Kingdonia</taxon>
    </lineage>
</organism>
<protein>
    <submittedName>
        <fullName evidence="2">Uncharacterized protein</fullName>
    </submittedName>
</protein>
<dbReference type="AlphaFoldDB" id="A0A7J7L9G2"/>
<dbReference type="EMBL" id="JACGCM010002525">
    <property type="protein sequence ID" value="KAF6139199.1"/>
    <property type="molecule type" value="Genomic_DNA"/>
</dbReference>
<gene>
    <name evidence="2" type="ORF">GIB67_040346</name>
</gene>
<keyword evidence="3" id="KW-1185">Reference proteome</keyword>
<evidence type="ECO:0000313" key="2">
    <source>
        <dbReference type="EMBL" id="KAF6139199.1"/>
    </source>
</evidence>
<reference evidence="2 3" key="1">
    <citation type="journal article" date="2020" name="IScience">
        <title>Genome Sequencing of the Endangered Kingdonia uniflora (Circaeasteraceae, Ranunculales) Reveals Potential Mechanisms of Evolutionary Specialization.</title>
        <authorList>
            <person name="Sun Y."/>
            <person name="Deng T."/>
            <person name="Zhang A."/>
            <person name="Moore M.J."/>
            <person name="Landis J.B."/>
            <person name="Lin N."/>
            <person name="Zhang H."/>
            <person name="Zhang X."/>
            <person name="Huang J."/>
            <person name="Zhang X."/>
            <person name="Sun H."/>
            <person name="Wang H."/>
        </authorList>
    </citation>
    <scope>NUCLEOTIDE SEQUENCE [LARGE SCALE GENOMIC DNA]</scope>
    <source>
        <strain evidence="2">TB1705</strain>
        <tissue evidence="2">Leaf</tissue>
    </source>
</reference>
<accession>A0A7J7L9G2</accession>
<dbReference type="Proteomes" id="UP000541444">
    <property type="component" value="Unassembled WGS sequence"/>
</dbReference>
<name>A0A7J7L9G2_9MAGN</name>
<proteinExistence type="predicted"/>